<dbReference type="Proteomes" id="UP000239867">
    <property type="component" value="Chromosome"/>
</dbReference>
<keyword evidence="3" id="KW-1185">Reference proteome</keyword>
<dbReference type="InterPro" id="IPR002035">
    <property type="entry name" value="VWF_A"/>
</dbReference>
<name>A0A2L1GL67_9BACT</name>
<sequence length="173" mass="19753">MFNWLTAVWQASFQKSALRHRPPGQRWSALNLLLQVIGFFDNNIVEILRRHDRVSPRIRIVSNGGTLCGNAVQYAMQQFTGSRSSRKIIMMITDGDANDTEEFHDAIVRAKQAGLEFLGLGILDEHITRYLDEEECCVIEDLRRLAPEIFRMLRARLCGGTGWNPSGTNKFRT</sequence>
<dbReference type="PROSITE" id="PS50234">
    <property type="entry name" value="VWFA"/>
    <property type="match status" value="1"/>
</dbReference>
<evidence type="ECO:0000313" key="3">
    <source>
        <dbReference type="Proteomes" id="UP000239867"/>
    </source>
</evidence>
<dbReference type="Pfam" id="PF00092">
    <property type="entry name" value="VWA"/>
    <property type="match status" value="1"/>
</dbReference>
<feature type="domain" description="VWFA" evidence="1">
    <location>
        <begin position="57"/>
        <end position="146"/>
    </location>
</feature>
<evidence type="ECO:0000259" key="1">
    <source>
        <dbReference type="PROSITE" id="PS50234"/>
    </source>
</evidence>
<protein>
    <recommendedName>
        <fullName evidence="1">VWFA domain-containing protein</fullName>
    </recommendedName>
</protein>
<accession>A0A2L1GL67</accession>
<dbReference type="RefSeq" id="WP_104935682.1">
    <property type="nucleotide sequence ID" value="NZ_CP021255.1"/>
</dbReference>
<dbReference type="AlphaFoldDB" id="A0A2L1GL67"/>
<proteinExistence type="predicted"/>
<evidence type="ECO:0000313" key="2">
    <source>
        <dbReference type="EMBL" id="AVD70367.1"/>
    </source>
</evidence>
<dbReference type="InterPro" id="IPR036465">
    <property type="entry name" value="vWFA_dom_sf"/>
</dbReference>
<reference evidence="2 3" key="1">
    <citation type="journal article" date="2018" name="MBio">
        <title>Insights into the evolution of host association through the isolation and characterization of a novel human periodontal pathobiont, Desulfobulbus oralis.</title>
        <authorList>
            <person name="Cross K.L."/>
            <person name="Chirania P."/>
            <person name="Xiong W."/>
            <person name="Beall C.J."/>
            <person name="Elkins J.G."/>
            <person name="Giannone R.J."/>
            <person name="Griffen A.L."/>
            <person name="Guss A.M."/>
            <person name="Hettich R.L."/>
            <person name="Joshi S.S."/>
            <person name="Mokrzan E.M."/>
            <person name="Martin R.K."/>
            <person name="Zhulin I.B."/>
            <person name="Leys E.J."/>
            <person name="Podar M."/>
        </authorList>
    </citation>
    <scope>NUCLEOTIDE SEQUENCE [LARGE SCALE GENOMIC DNA]</scope>
    <source>
        <strain evidence="2 3">ORNL</strain>
    </source>
</reference>
<gene>
    <name evidence="2" type="ORF">CAY53_01750</name>
</gene>
<dbReference type="EMBL" id="CP021255">
    <property type="protein sequence ID" value="AVD70367.1"/>
    <property type="molecule type" value="Genomic_DNA"/>
</dbReference>
<dbReference type="Gene3D" id="3.40.50.410">
    <property type="entry name" value="von Willebrand factor, type A domain"/>
    <property type="match status" value="1"/>
</dbReference>
<dbReference type="KEGG" id="deo:CAY53_01750"/>
<organism evidence="2 3">
    <name type="scientific">Desulfobulbus oralis</name>
    <dbReference type="NCBI Taxonomy" id="1986146"/>
    <lineage>
        <taxon>Bacteria</taxon>
        <taxon>Pseudomonadati</taxon>
        <taxon>Thermodesulfobacteriota</taxon>
        <taxon>Desulfobulbia</taxon>
        <taxon>Desulfobulbales</taxon>
        <taxon>Desulfobulbaceae</taxon>
        <taxon>Desulfobulbus</taxon>
    </lineage>
</organism>
<dbReference type="OrthoDB" id="5429046at2"/>
<dbReference type="SUPFAM" id="SSF53300">
    <property type="entry name" value="vWA-like"/>
    <property type="match status" value="1"/>
</dbReference>